<evidence type="ECO:0000313" key="2">
    <source>
        <dbReference type="Proteomes" id="UP000094313"/>
    </source>
</evidence>
<organism evidence="1 2">
    <name type="scientific">Pedobacter steynii</name>
    <dbReference type="NCBI Taxonomy" id="430522"/>
    <lineage>
        <taxon>Bacteria</taxon>
        <taxon>Pseudomonadati</taxon>
        <taxon>Bacteroidota</taxon>
        <taxon>Sphingobacteriia</taxon>
        <taxon>Sphingobacteriales</taxon>
        <taxon>Sphingobacteriaceae</taxon>
        <taxon>Pedobacter</taxon>
    </lineage>
</organism>
<accession>A0A1D7QGS2</accession>
<dbReference type="InterPro" id="IPR032299">
    <property type="entry name" value="DUF4843"/>
</dbReference>
<dbReference type="Proteomes" id="UP000094313">
    <property type="component" value="Chromosome"/>
</dbReference>
<protein>
    <recommendedName>
        <fullName evidence="3">DUF4843 domain-containing protein</fullName>
    </recommendedName>
</protein>
<name>A0A1D7QGS2_9SPHI</name>
<reference evidence="1 2" key="1">
    <citation type="submission" date="2016-08" db="EMBL/GenBank/DDBJ databases">
        <authorList>
            <person name="Seilhamer J.J."/>
        </authorList>
    </citation>
    <scope>NUCLEOTIDE SEQUENCE [LARGE SCALE GENOMIC DNA]</scope>
    <source>
        <strain evidence="1 2">DX4</strain>
    </source>
</reference>
<dbReference type="Pfam" id="PF16132">
    <property type="entry name" value="DUF4843"/>
    <property type="match status" value="1"/>
</dbReference>
<dbReference type="AlphaFoldDB" id="A0A1D7QGS2"/>
<evidence type="ECO:0008006" key="3">
    <source>
        <dbReference type="Google" id="ProtNLM"/>
    </source>
</evidence>
<evidence type="ECO:0000313" key="1">
    <source>
        <dbReference type="EMBL" id="AOM77779.1"/>
    </source>
</evidence>
<sequence length="248" mass="28487">MMILFTTIGCKKDQYYLYNDVARLQFGPDVSRIYKSDYNLADTLKTSTFYYESDQVLLDTVWFDIYAIGGPTVADRPFKLEQDLLAGADNAVAGTHYKSFDDPAILKNYVIKAGEVHAFVPVILMRDPSLKTRTVTLKFNIVANDQFQLGETSNLWRKVVFTDRLSQPIIWNATISRYYLGDYSVVKHAFMIETTGQKFDQAFITKIYSEFAPMSYWVGVLKTNLIDYNKLHPNDPLKDEFGQLVIFP</sequence>
<gene>
    <name evidence="1" type="ORF">BFS30_11700</name>
</gene>
<proteinExistence type="predicted"/>
<keyword evidence="2" id="KW-1185">Reference proteome</keyword>
<dbReference type="KEGG" id="psty:BFS30_11700"/>
<dbReference type="EMBL" id="CP017141">
    <property type="protein sequence ID" value="AOM77779.1"/>
    <property type="molecule type" value="Genomic_DNA"/>
</dbReference>